<evidence type="ECO:0000313" key="3">
    <source>
        <dbReference type="EMBL" id="TRZ26941.1"/>
    </source>
</evidence>
<evidence type="ECO:0000256" key="1">
    <source>
        <dbReference type="SAM" id="Coils"/>
    </source>
</evidence>
<evidence type="ECO:0000256" key="2">
    <source>
        <dbReference type="SAM" id="MobiDB-lite"/>
    </source>
</evidence>
<feature type="region of interest" description="Disordered" evidence="2">
    <location>
        <begin position="1"/>
        <end position="28"/>
    </location>
</feature>
<keyword evidence="4" id="KW-1185">Reference proteome</keyword>
<accession>A0A8K1LUZ8</accession>
<organism evidence="3 4">
    <name type="scientific">Zosterops borbonicus</name>
    <dbReference type="NCBI Taxonomy" id="364589"/>
    <lineage>
        <taxon>Eukaryota</taxon>
        <taxon>Metazoa</taxon>
        <taxon>Chordata</taxon>
        <taxon>Craniata</taxon>
        <taxon>Vertebrata</taxon>
        <taxon>Euteleostomi</taxon>
        <taxon>Archelosauria</taxon>
        <taxon>Archosauria</taxon>
        <taxon>Dinosauria</taxon>
        <taxon>Saurischia</taxon>
        <taxon>Theropoda</taxon>
        <taxon>Coelurosauria</taxon>
        <taxon>Aves</taxon>
        <taxon>Neognathae</taxon>
        <taxon>Neoaves</taxon>
        <taxon>Telluraves</taxon>
        <taxon>Australaves</taxon>
        <taxon>Passeriformes</taxon>
        <taxon>Sylvioidea</taxon>
        <taxon>Zosteropidae</taxon>
        <taxon>Zosterops</taxon>
    </lineage>
</organism>
<feature type="compositionally biased region" description="Low complexity" evidence="2">
    <location>
        <begin position="15"/>
        <end position="25"/>
    </location>
</feature>
<dbReference type="Proteomes" id="UP000796761">
    <property type="component" value="Unassembled WGS sequence"/>
</dbReference>
<keyword evidence="1" id="KW-0175">Coiled coil</keyword>
<feature type="coiled-coil region" evidence="1">
    <location>
        <begin position="34"/>
        <end position="61"/>
    </location>
</feature>
<sequence>MCEVMPTINEDTPMSQRGSQSSGSDSDSHFEQLMVNMLDERDRLLDTLRETQESLSLAQQRLQDVIYDRDSLQRQLNSALPQDEDGHLITRDRDKAEVFNAFFASLFKTDDWPRGSQCPELDKHECDNDKLPVDPEIVWDLLLKLDLHNCTECDGIHPRILKEGKSYEEQLRSLALFSLEETEGRPHHSYDSLMRGRGGADAHLMSVVTIDRIQGNGLKLCQ</sequence>
<dbReference type="EMBL" id="SWJQ01000002">
    <property type="protein sequence ID" value="TRZ26941.1"/>
    <property type="molecule type" value="Genomic_DNA"/>
</dbReference>
<protein>
    <submittedName>
        <fullName evidence="3">Uncharacterized protein</fullName>
    </submittedName>
</protein>
<gene>
    <name evidence="3" type="ORF">HGM15179_000182</name>
</gene>
<reference evidence="3" key="1">
    <citation type="submission" date="2019-04" db="EMBL/GenBank/DDBJ databases">
        <title>Genome assembly of Zosterops borbonicus 15179.</title>
        <authorList>
            <person name="Leroy T."/>
            <person name="Anselmetti Y."/>
            <person name="Tilak M.-K."/>
            <person name="Nabholz B."/>
        </authorList>
    </citation>
    <scope>NUCLEOTIDE SEQUENCE</scope>
    <source>
        <strain evidence="3">HGM_15179</strain>
        <tissue evidence="3">Muscle</tissue>
    </source>
</reference>
<dbReference type="AlphaFoldDB" id="A0A8K1LUZ8"/>
<name>A0A8K1LUZ8_9PASS</name>
<evidence type="ECO:0000313" key="4">
    <source>
        <dbReference type="Proteomes" id="UP000796761"/>
    </source>
</evidence>
<proteinExistence type="predicted"/>
<comment type="caution">
    <text evidence="3">The sequence shown here is derived from an EMBL/GenBank/DDBJ whole genome shotgun (WGS) entry which is preliminary data.</text>
</comment>
<dbReference type="OrthoDB" id="2132119at2759"/>